<reference evidence="2" key="1">
    <citation type="submission" date="2020-11" db="EMBL/GenBank/DDBJ databases">
        <authorList>
            <person name="Tran Van P."/>
        </authorList>
    </citation>
    <scope>NUCLEOTIDE SEQUENCE</scope>
</reference>
<dbReference type="Proteomes" id="UP000759131">
    <property type="component" value="Unassembled WGS sequence"/>
</dbReference>
<sequence>MKYTILIISVALVLAANITDSIPGSIIWFVWSKQSLPVPNPRSRAL</sequence>
<evidence type="ECO:0000256" key="1">
    <source>
        <dbReference type="SAM" id="SignalP"/>
    </source>
</evidence>
<proteinExistence type="predicted"/>
<keyword evidence="1" id="KW-0732">Signal</keyword>
<gene>
    <name evidence="2" type="ORF">OSB1V03_LOCUS19903</name>
</gene>
<dbReference type="EMBL" id="OC885241">
    <property type="protein sequence ID" value="CAD7644106.1"/>
    <property type="molecule type" value="Genomic_DNA"/>
</dbReference>
<keyword evidence="3" id="KW-1185">Reference proteome</keyword>
<feature type="signal peptide" evidence="1">
    <location>
        <begin position="1"/>
        <end position="15"/>
    </location>
</feature>
<protein>
    <submittedName>
        <fullName evidence="2">Uncharacterized protein</fullName>
    </submittedName>
</protein>
<accession>A0A7R9QH74</accession>
<dbReference type="EMBL" id="CAJPIZ010030666">
    <property type="protein sequence ID" value="CAG2119956.1"/>
    <property type="molecule type" value="Genomic_DNA"/>
</dbReference>
<evidence type="ECO:0000313" key="2">
    <source>
        <dbReference type="EMBL" id="CAD7644106.1"/>
    </source>
</evidence>
<dbReference type="AlphaFoldDB" id="A0A7R9QH74"/>
<organism evidence="2">
    <name type="scientific">Medioppia subpectinata</name>
    <dbReference type="NCBI Taxonomy" id="1979941"/>
    <lineage>
        <taxon>Eukaryota</taxon>
        <taxon>Metazoa</taxon>
        <taxon>Ecdysozoa</taxon>
        <taxon>Arthropoda</taxon>
        <taxon>Chelicerata</taxon>
        <taxon>Arachnida</taxon>
        <taxon>Acari</taxon>
        <taxon>Acariformes</taxon>
        <taxon>Sarcoptiformes</taxon>
        <taxon>Oribatida</taxon>
        <taxon>Brachypylina</taxon>
        <taxon>Oppioidea</taxon>
        <taxon>Oppiidae</taxon>
        <taxon>Medioppia</taxon>
    </lineage>
</organism>
<feature type="chain" id="PRO_5036211867" evidence="1">
    <location>
        <begin position="16"/>
        <end position="46"/>
    </location>
</feature>
<evidence type="ECO:0000313" key="3">
    <source>
        <dbReference type="Proteomes" id="UP000759131"/>
    </source>
</evidence>
<name>A0A7R9QH74_9ACAR</name>